<keyword evidence="4" id="KW-1185">Reference proteome</keyword>
<evidence type="ECO:0000256" key="1">
    <source>
        <dbReference type="SAM" id="Coils"/>
    </source>
</evidence>
<dbReference type="Proteomes" id="UP001277471">
    <property type="component" value="Unassembled WGS sequence"/>
</dbReference>
<keyword evidence="2" id="KW-1133">Transmembrane helix</keyword>
<organism evidence="3 4">
    <name type="scientific">Azospirillum brasilense</name>
    <dbReference type="NCBI Taxonomy" id="192"/>
    <lineage>
        <taxon>Bacteria</taxon>
        <taxon>Pseudomonadati</taxon>
        <taxon>Pseudomonadota</taxon>
        <taxon>Alphaproteobacteria</taxon>
        <taxon>Rhodospirillales</taxon>
        <taxon>Azospirillaceae</taxon>
        <taxon>Azospirillum</taxon>
    </lineage>
</organism>
<name>A0ABU4PCG5_AZOBR</name>
<proteinExistence type="predicted"/>
<keyword evidence="1" id="KW-0175">Coiled coil</keyword>
<gene>
    <name evidence="3" type="ORF">SIM66_27810</name>
</gene>
<keyword evidence="2" id="KW-0472">Membrane</keyword>
<dbReference type="GeneID" id="56452149"/>
<sequence>MTETLRLAFNDWFLGDLSSVVGLVISLFGFGITIIGIRKAKSAAKQAESAANQVKESIVKLNSLSDVSAAIAVIDEIRRLHKTGSWEIILDRYSALKRMLITVRHTHSKLSPENQGAVQNAIEKLSEMEANLERALEGGKKPGSVSKMNKVLSEHADKMHKILVELKSPVE</sequence>
<feature type="transmembrane region" description="Helical" evidence="2">
    <location>
        <begin position="12"/>
        <end position="37"/>
    </location>
</feature>
<protein>
    <recommendedName>
        <fullName evidence="5">DUF2730 family protein</fullName>
    </recommendedName>
</protein>
<comment type="caution">
    <text evidence="3">The sequence shown here is derived from an EMBL/GenBank/DDBJ whole genome shotgun (WGS) entry which is preliminary data.</text>
</comment>
<dbReference type="EMBL" id="JAWXYC010000004">
    <property type="protein sequence ID" value="MDX5954981.1"/>
    <property type="molecule type" value="Genomic_DNA"/>
</dbReference>
<evidence type="ECO:0008006" key="5">
    <source>
        <dbReference type="Google" id="ProtNLM"/>
    </source>
</evidence>
<accession>A0ABU4PCG5</accession>
<evidence type="ECO:0000313" key="3">
    <source>
        <dbReference type="EMBL" id="MDX5954981.1"/>
    </source>
</evidence>
<evidence type="ECO:0000256" key="2">
    <source>
        <dbReference type="SAM" id="Phobius"/>
    </source>
</evidence>
<reference evidence="3 4" key="1">
    <citation type="submission" date="2023-11" db="EMBL/GenBank/DDBJ databases">
        <title>MicrobeMod: A computational toolkit for identifying prokaryotic methylation and restriction-modification with nanopore sequencing.</title>
        <authorList>
            <person name="Crits-Christoph A."/>
            <person name="Kang S.C."/>
            <person name="Lee H."/>
            <person name="Ostrov N."/>
        </authorList>
    </citation>
    <scope>NUCLEOTIDE SEQUENCE [LARGE SCALE GENOMIC DNA]</scope>
    <source>
        <strain evidence="3 4">ATCC 29145</strain>
    </source>
</reference>
<keyword evidence="2" id="KW-0812">Transmembrane</keyword>
<dbReference type="RefSeq" id="WP_137165130.1">
    <property type="nucleotide sequence ID" value="NZ_CP012914.1"/>
</dbReference>
<feature type="coiled-coil region" evidence="1">
    <location>
        <begin position="37"/>
        <end position="64"/>
    </location>
</feature>
<evidence type="ECO:0000313" key="4">
    <source>
        <dbReference type="Proteomes" id="UP001277471"/>
    </source>
</evidence>